<dbReference type="Proteomes" id="UP000887565">
    <property type="component" value="Unplaced"/>
</dbReference>
<keyword evidence="2" id="KW-1185">Reference proteome</keyword>
<accession>A0A915JI68</accession>
<evidence type="ECO:0000313" key="2">
    <source>
        <dbReference type="Proteomes" id="UP000887565"/>
    </source>
</evidence>
<evidence type="ECO:0000256" key="1">
    <source>
        <dbReference type="SAM" id="MobiDB-lite"/>
    </source>
</evidence>
<feature type="region of interest" description="Disordered" evidence="1">
    <location>
        <begin position="1"/>
        <end position="21"/>
    </location>
</feature>
<sequence>MIKKMTMENEQERRESRPKNMNDVLNLLGSTETRIGSMDPDPDRVPKTRITMDQRIGGSGFFLLKLGFWVSKTRIPADHDGSVCRSGSVPNASKTRIFITDHPRTDWGPIRGPWPGSIDVQNGDQIIHNFETDQEMIDR</sequence>
<reference evidence="3" key="1">
    <citation type="submission" date="2022-11" db="UniProtKB">
        <authorList>
            <consortium name="WormBaseParasite"/>
        </authorList>
    </citation>
    <scope>IDENTIFICATION</scope>
</reference>
<organism evidence="2 3">
    <name type="scientific">Romanomermis culicivorax</name>
    <name type="common">Nematode worm</name>
    <dbReference type="NCBI Taxonomy" id="13658"/>
    <lineage>
        <taxon>Eukaryota</taxon>
        <taxon>Metazoa</taxon>
        <taxon>Ecdysozoa</taxon>
        <taxon>Nematoda</taxon>
        <taxon>Enoplea</taxon>
        <taxon>Dorylaimia</taxon>
        <taxon>Mermithida</taxon>
        <taxon>Mermithoidea</taxon>
        <taxon>Mermithidae</taxon>
        <taxon>Romanomermis</taxon>
    </lineage>
</organism>
<feature type="compositionally biased region" description="Basic and acidic residues" evidence="1">
    <location>
        <begin position="1"/>
        <end position="20"/>
    </location>
</feature>
<evidence type="ECO:0000313" key="3">
    <source>
        <dbReference type="WBParaSite" id="nRc.2.0.1.t25835-RA"/>
    </source>
</evidence>
<name>A0A915JI68_ROMCU</name>
<dbReference type="WBParaSite" id="nRc.2.0.1.t25835-RA">
    <property type="protein sequence ID" value="nRc.2.0.1.t25835-RA"/>
    <property type="gene ID" value="nRc.2.0.1.g25835"/>
</dbReference>
<dbReference type="AlphaFoldDB" id="A0A915JI68"/>
<proteinExistence type="predicted"/>
<protein>
    <submittedName>
        <fullName evidence="3">Uncharacterized protein</fullName>
    </submittedName>
</protein>